<dbReference type="Gene3D" id="3.10.100.10">
    <property type="entry name" value="Mannose-Binding Protein A, subunit A"/>
    <property type="match status" value="1"/>
</dbReference>
<accession>A0A0B6XST0</accession>
<proteinExistence type="predicted"/>
<evidence type="ECO:0000313" key="2">
    <source>
        <dbReference type="EMBL" id="CEK46913.1"/>
    </source>
</evidence>
<feature type="non-terminal residue" evidence="2">
    <location>
        <position position="66"/>
    </location>
</feature>
<dbReference type="PROSITE" id="PS50041">
    <property type="entry name" value="C_TYPE_LECTIN_2"/>
    <property type="match status" value="1"/>
</dbReference>
<feature type="non-terminal residue" evidence="2">
    <location>
        <position position="1"/>
    </location>
</feature>
<dbReference type="InterPro" id="IPR016187">
    <property type="entry name" value="CTDL_fold"/>
</dbReference>
<feature type="domain" description="C-type lectin" evidence="1">
    <location>
        <begin position="1"/>
        <end position="66"/>
    </location>
</feature>
<dbReference type="CDD" id="cd00037">
    <property type="entry name" value="CLECT"/>
    <property type="match status" value="1"/>
</dbReference>
<dbReference type="InterPro" id="IPR001304">
    <property type="entry name" value="C-type_lectin-like"/>
</dbReference>
<dbReference type="SUPFAM" id="SSF56436">
    <property type="entry name" value="C-type lectin-like"/>
    <property type="match status" value="1"/>
</dbReference>
<name>A0A0B6XST0_9EUPU</name>
<organism evidence="2">
    <name type="scientific">Arion vulgaris</name>
    <dbReference type="NCBI Taxonomy" id="1028688"/>
    <lineage>
        <taxon>Eukaryota</taxon>
        <taxon>Metazoa</taxon>
        <taxon>Spiralia</taxon>
        <taxon>Lophotrochozoa</taxon>
        <taxon>Mollusca</taxon>
        <taxon>Gastropoda</taxon>
        <taxon>Heterobranchia</taxon>
        <taxon>Euthyneura</taxon>
        <taxon>Panpulmonata</taxon>
        <taxon>Eupulmonata</taxon>
        <taxon>Stylommatophora</taxon>
        <taxon>Helicina</taxon>
        <taxon>Arionoidea</taxon>
        <taxon>Arionidae</taxon>
        <taxon>Arion</taxon>
    </lineage>
</organism>
<dbReference type="InterPro" id="IPR016186">
    <property type="entry name" value="C-type_lectin-like/link_sf"/>
</dbReference>
<protein>
    <recommendedName>
        <fullName evidence="1">C-type lectin domain-containing protein</fullName>
    </recommendedName>
</protein>
<reference evidence="2" key="1">
    <citation type="submission" date="2014-12" db="EMBL/GenBank/DDBJ databases">
        <title>Insight into the proteome of Arion vulgaris.</title>
        <authorList>
            <person name="Aradska J."/>
            <person name="Bulat T."/>
            <person name="Smidak R."/>
            <person name="Sarate P."/>
            <person name="Gangsoo J."/>
            <person name="Sialana F."/>
            <person name="Bilban M."/>
            <person name="Lubec G."/>
        </authorList>
    </citation>
    <scope>NUCLEOTIDE SEQUENCE</scope>
    <source>
        <tissue evidence="2">Skin</tissue>
    </source>
</reference>
<dbReference type="EMBL" id="HACG01000048">
    <property type="protein sequence ID" value="CEK46913.1"/>
    <property type="molecule type" value="Transcribed_RNA"/>
</dbReference>
<evidence type="ECO:0000259" key="1">
    <source>
        <dbReference type="PROSITE" id="PS50041"/>
    </source>
</evidence>
<dbReference type="AlphaFoldDB" id="A0A0B6XST0"/>
<gene>
    <name evidence="2" type="primary">ORF117</name>
</gene>
<dbReference type="Pfam" id="PF00059">
    <property type="entry name" value="Lectin_C"/>
    <property type="match status" value="1"/>
</dbReference>
<sequence length="66" mass="7603">ENAFLRVRLNQEIPVEAAWIGLNDLDRNNGYSWSDGTPIGTWQMNWNVNEPDDYNGFEGCVEMLAR</sequence>